<dbReference type="AlphaFoldDB" id="A0AA48KT05"/>
<organism evidence="1 2">
    <name type="scientific">Planctobacterium marinum</name>
    <dbReference type="NCBI Taxonomy" id="1631968"/>
    <lineage>
        <taxon>Bacteria</taxon>
        <taxon>Pseudomonadati</taxon>
        <taxon>Pseudomonadota</taxon>
        <taxon>Gammaproteobacteria</taxon>
        <taxon>Alteromonadales</taxon>
        <taxon>Alteromonadaceae</taxon>
        <taxon>Planctobacterium</taxon>
    </lineage>
</organism>
<reference evidence="1" key="1">
    <citation type="submission" date="2023-01" db="EMBL/GenBank/DDBJ databases">
        <title>Complete genome sequence of Planctobacterium marinum strain Dej080120_11.</title>
        <authorList>
            <person name="Ueki S."/>
            <person name="Maruyama F."/>
        </authorList>
    </citation>
    <scope>NUCLEOTIDE SEQUENCE</scope>
    <source>
        <strain evidence="1">Dej080120_11</strain>
    </source>
</reference>
<dbReference type="EMBL" id="AP027272">
    <property type="protein sequence ID" value="BDX04895.1"/>
    <property type="molecule type" value="Genomic_DNA"/>
</dbReference>
<dbReference type="Proteomes" id="UP001333710">
    <property type="component" value="Chromosome"/>
</dbReference>
<dbReference type="KEGG" id="pmaw:MACH26_04160"/>
<dbReference type="SUPFAM" id="SSF53756">
    <property type="entry name" value="UDP-Glycosyltransferase/glycogen phosphorylase"/>
    <property type="match status" value="1"/>
</dbReference>
<evidence type="ECO:0000313" key="1">
    <source>
        <dbReference type="EMBL" id="BDX04895.1"/>
    </source>
</evidence>
<evidence type="ECO:0008006" key="3">
    <source>
        <dbReference type="Google" id="ProtNLM"/>
    </source>
</evidence>
<dbReference type="Pfam" id="PF13692">
    <property type="entry name" value="Glyco_trans_1_4"/>
    <property type="match status" value="1"/>
</dbReference>
<accession>A0AA48KT05</accession>
<name>A0AA48KT05_9ALTE</name>
<gene>
    <name evidence="1" type="ORF">MACH26_04160</name>
</gene>
<protein>
    <recommendedName>
        <fullName evidence="3">Glycosyltransferase</fullName>
    </recommendedName>
</protein>
<keyword evidence="2" id="KW-1185">Reference proteome</keyword>
<dbReference type="Gene3D" id="3.40.50.2000">
    <property type="entry name" value="Glycogen Phosphorylase B"/>
    <property type="match status" value="1"/>
</dbReference>
<sequence length="521" mass="58692">MGIEQDILGAIDAIFSLEQVSEQDKGTLAVIHREVKKLTPEQKKALSDHLLYSALPNDNLIPMWFFLYDCFEDIAFLEKLVPCMPETVSVAWFYEFYCNVSHRLFRRSGGSELLQTAMRQCFYRLAEQSKRFLSSRGLLNKQINFSAPKNIAIVVPQLMHLRHSPTREAFNIALHLMHQHGCNVQIINTNAMNYTNCNQLKLLMPANYEVNETLQGQQQIPVKYMQFDSKVSVVSFDAGPMSSQKVANIASALQQLEVEAVVAHGENLLVMECLYQIYPSLFATTGAVVPFNHCDGYFIPGNLFNDTAKNLAALYGHENFMLESMLVTPEGQAEQAAAKSQFGIDDEAFLYLVVGTRLTGELDSEFIAICQTLLAQQPQARVLFAGTPELQLEQWFDEQTITAKRVLNLGFQQDLAAISAMCDVYLNPKRAGGGTSSQTAILNNLPVVTLDHGHISAVVPETKRQKDWQDYLEYAGRLATDAEFLAAEQQLFTAHFYEHLDSGKQIERMYHKLCEVSEQFE</sequence>
<dbReference type="RefSeq" id="WP_338290771.1">
    <property type="nucleotide sequence ID" value="NZ_AP027272.1"/>
</dbReference>
<proteinExistence type="predicted"/>
<evidence type="ECO:0000313" key="2">
    <source>
        <dbReference type="Proteomes" id="UP001333710"/>
    </source>
</evidence>